<evidence type="ECO:0000256" key="1">
    <source>
        <dbReference type="ARBA" id="ARBA00004994"/>
    </source>
</evidence>
<dbReference type="Proteomes" id="UP000197215">
    <property type="component" value="Unassembled WGS sequence"/>
</dbReference>
<dbReference type="InterPro" id="IPR013332">
    <property type="entry name" value="KPR_N"/>
</dbReference>
<keyword evidence="6 10" id="KW-0521">NADP</keyword>
<protein>
    <recommendedName>
        <fullName evidence="4 10">2-dehydropantoate 2-reductase</fullName>
        <ecNumber evidence="3 10">1.1.1.169</ecNumber>
    </recommendedName>
    <alternativeName>
        <fullName evidence="8 10">Ketopantoate reductase</fullName>
    </alternativeName>
</protein>
<proteinExistence type="inferred from homology"/>
<dbReference type="InterPro" id="IPR013328">
    <property type="entry name" value="6PGD_dom2"/>
</dbReference>
<dbReference type="InterPro" id="IPR036291">
    <property type="entry name" value="NAD(P)-bd_dom_sf"/>
</dbReference>
<evidence type="ECO:0000256" key="10">
    <source>
        <dbReference type="RuleBase" id="RU362068"/>
    </source>
</evidence>
<organism evidence="13 14">
    <name type="scientific">Polynucleobacter victoriensis</name>
    <dbReference type="NCBI Taxonomy" id="2049319"/>
    <lineage>
        <taxon>Bacteria</taxon>
        <taxon>Pseudomonadati</taxon>
        <taxon>Pseudomonadota</taxon>
        <taxon>Betaproteobacteria</taxon>
        <taxon>Burkholderiales</taxon>
        <taxon>Burkholderiaceae</taxon>
        <taxon>Polynucleobacter</taxon>
    </lineage>
</organism>
<evidence type="ECO:0000313" key="13">
    <source>
        <dbReference type="EMBL" id="SNC63717.1"/>
    </source>
</evidence>
<dbReference type="RefSeq" id="WP_165765050.1">
    <property type="nucleotide sequence ID" value="NZ_FYEX01000001.1"/>
</dbReference>
<dbReference type="NCBIfam" id="TIGR00745">
    <property type="entry name" value="apbA_panE"/>
    <property type="match status" value="1"/>
</dbReference>
<dbReference type="Pfam" id="PF08546">
    <property type="entry name" value="ApbA_C"/>
    <property type="match status" value="1"/>
</dbReference>
<comment type="pathway">
    <text evidence="1 10">Cofactor biosynthesis; (R)-pantothenate biosynthesis; (R)-pantoate from 3-methyl-2-oxobutanoate: step 2/2.</text>
</comment>
<reference evidence="14" key="1">
    <citation type="submission" date="2017-06" db="EMBL/GenBank/DDBJ databases">
        <authorList>
            <person name="Varghese N."/>
            <person name="Submissions S."/>
        </authorList>
    </citation>
    <scope>NUCLEOTIDE SEQUENCE [LARGE SCALE GENOMIC DNA]</scope>
    <source>
        <strain evidence="14">MWH-VicM1</strain>
    </source>
</reference>
<dbReference type="EMBL" id="FYEX01000001">
    <property type="protein sequence ID" value="SNC63717.1"/>
    <property type="molecule type" value="Genomic_DNA"/>
</dbReference>
<keyword evidence="7 10" id="KW-0560">Oxidoreductase</keyword>
<dbReference type="AlphaFoldDB" id="A0A212TCC2"/>
<keyword evidence="5 10" id="KW-0566">Pantothenate biosynthesis</keyword>
<name>A0A212TCC2_9BURK</name>
<dbReference type="GO" id="GO:0015940">
    <property type="term" value="P:pantothenate biosynthetic process"/>
    <property type="evidence" value="ECO:0007669"/>
    <property type="project" value="UniProtKB-UniPathway"/>
</dbReference>
<keyword evidence="14" id="KW-1185">Reference proteome</keyword>
<evidence type="ECO:0000313" key="14">
    <source>
        <dbReference type="Proteomes" id="UP000197215"/>
    </source>
</evidence>
<dbReference type="Pfam" id="PF02558">
    <property type="entry name" value="ApbA"/>
    <property type="match status" value="1"/>
</dbReference>
<accession>A0A212TCC2</accession>
<dbReference type="GO" id="GO:0008677">
    <property type="term" value="F:2-dehydropantoate 2-reductase activity"/>
    <property type="evidence" value="ECO:0007669"/>
    <property type="project" value="UniProtKB-EC"/>
</dbReference>
<dbReference type="PROSITE" id="PS51257">
    <property type="entry name" value="PROKAR_LIPOPROTEIN"/>
    <property type="match status" value="1"/>
</dbReference>
<feature type="domain" description="Ketopantoate reductase C-terminal" evidence="12">
    <location>
        <begin position="178"/>
        <end position="302"/>
    </location>
</feature>
<dbReference type="SUPFAM" id="SSF51735">
    <property type="entry name" value="NAD(P)-binding Rossmann-fold domains"/>
    <property type="match status" value="1"/>
</dbReference>
<comment type="function">
    <text evidence="10">Catalyzes the NADPH-dependent reduction of ketopantoate into pantoic acid.</text>
</comment>
<evidence type="ECO:0000256" key="8">
    <source>
        <dbReference type="ARBA" id="ARBA00032024"/>
    </source>
</evidence>
<evidence type="ECO:0000256" key="7">
    <source>
        <dbReference type="ARBA" id="ARBA00023002"/>
    </source>
</evidence>
<dbReference type="InterPro" id="IPR003710">
    <property type="entry name" value="ApbA"/>
</dbReference>
<evidence type="ECO:0000256" key="3">
    <source>
        <dbReference type="ARBA" id="ARBA00013014"/>
    </source>
</evidence>
<dbReference type="Gene3D" id="1.10.1040.10">
    <property type="entry name" value="N-(1-d-carboxylethyl)-l-norvaline Dehydrogenase, domain 2"/>
    <property type="match status" value="1"/>
</dbReference>
<dbReference type="UniPathway" id="UPA00028">
    <property type="reaction ID" value="UER00004"/>
</dbReference>
<evidence type="ECO:0000259" key="11">
    <source>
        <dbReference type="Pfam" id="PF02558"/>
    </source>
</evidence>
<dbReference type="GO" id="GO:0005737">
    <property type="term" value="C:cytoplasm"/>
    <property type="evidence" value="ECO:0007669"/>
    <property type="project" value="TreeGrafter"/>
</dbReference>
<dbReference type="PANTHER" id="PTHR21708">
    <property type="entry name" value="PROBABLE 2-DEHYDROPANTOATE 2-REDUCTASE"/>
    <property type="match status" value="1"/>
</dbReference>
<evidence type="ECO:0000256" key="9">
    <source>
        <dbReference type="ARBA" id="ARBA00048793"/>
    </source>
</evidence>
<dbReference type="PANTHER" id="PTHR21708:SF26">
    <property type="entry name" value="2-DEHYDROPANTOATE 2-REDUCTASE"/>
    <property type="match status" value="1"/>
</dbReference>
<comment type="catalytic activity">
    <reaction evidence="9 10">
        <text>(R)-pantoate + NADP(+) = 2-dehydropantoate + NADPH + H(+)</text>
        <dbReference type="Rhea" id="RHEA:16233"/>
        <dbReference type="ChEBI" id="CHEBI:11561"/>
        <dbReference type="ChEBI" id="CHEBI:15378"/>
        <dbReference type="ChEBI" id="CHEBI:15980"/>
        <dbReference type="ChEBI" id="CHEBI:57783"/>
        <dbReference type="ChEBI" id="CHEBI:58349"/>
        <dbReference type="EC" id="1.1.1.169"/>
    </reaction>
</comment>
<dbReference type="SUPFAM" id="SSF48179">
    <property type="entry name" value="6-phosphogluconate dehydrogenase C-terminal domain-like"/>
    <property type="match status" value="1"/>
</dbReference>
<dbReference type="InterPro" id="IPR051402">
    <property type="entry name" value="KPR-Related"/>
</dbReference>
<dbReference type="FunFam" id="1.10.1040.10:FF:000017">
    <property type="entry name" value="2-dehydropantoate 2-reductase"/>
    <property type="match status" value="1"/>
</dbReference>
<evidence type="ECO:0000256" key="2">
    <source>
        <dbReference type="ARBA" id="ARBA00007870"/>
    </source>
</evidence>
<evidence type="ECO:0000259" key="12">
    <source>
        <dbReference type="Pfam" id="PF08546"/>
    </source>
</evidence>
<dbReference type="InterPro" id="IPR008927">
    <property type="entry name" value="6-PGluconate_DH-like_C_sf"/>
</dbReference>
<sequence length="311" mass="33387">MNKSPKIVVLGAGSVGCFFGGMLARAGHDVTLIARANHVEAISKNGLYMDCQGFQEYVAVKAQSDYLPLASADIVLCCVKSPDTESVINHVKTYLNKNAVILSLQNGVDNAERITKLVDNPTYPTVVYVATAMVGPGKLKHFGRGELVLGSLGGKSNELNELSDFFQKSKIPCEISSNIKKDLWLKFLVNCSYNGISAIGQIQYGKMVSTSEVVSLINQITKECLMVAEKEGVVISSAEADQVNHAIGVTMSGQKSSTAQDLAKGKLTEIDYLNGLIVRRGAEYGLSVSANQAIYALVKMLEKNGINTVSQ</sequence>
<comment type="similarity">
    <text evidence="2 10">Belongs to the ketopantoate reductase family.</text>
</comment>
<dbReference type="Gene3D" id="3.40.50.720">
    <property type="entry name" value="NAD(P)-binding Rossmann-like Domain"/>
    <property type="match status" value="1"/>
</dbReference>
<evidence type="ECO:0000256" key="4">
    <source>
        <dbReference type="ARBA" id="ARBA00019465"/>
    </source>
</evidence>
<dbReference type="InterPro" id="IPR013752">
    <property type="entry name" value="KPA_reductase"/>
</dbReference>
<evidence type="ECO:0000256" key="6">
    <source>
        <dbReference type="ARBA" id="ARBA00022857"/>
    </source>
</evidence>
<evidence type="ECO:0000256" key="5">
    <source>
        <dbReference type="ARBA" id="ARBA00022655"/>
    </source>
</evidence>
<gene>
    <name evidence="13" type="ORF">SAMN06295916_0946</name>
</gene>
<dbReference type="EC" id="1.1.1.169" evidence="3 10"/>
<feature type="domain" description="Ketopantoate reductase N-terminal" evidence="11">
    <location>
        <begin position="7"/>
        <end position="152"/>
    </location>
</feature>